<organism evidence="1 2">
    <name type="scientific">Funneliformis geosporum</name>
    <dbReference type="NCBI Taxonomy" id="1117311"/>
    <lineage>
        <taxon>Eukaryota</taxon>
        <taxon>Fungi</taxon>
        <taxon>Fungi incertae sedis</taxon>
        <taxon>Mucoromycota</taxon>
        <taxon>Glomeromycotina</taxon>
        <taxon>Glomeromycetes</taxon>
        <taxon>Glomerales</taxon>
        <taxon>Glomeraceae</taxon>
        <taxon>Funneliformis</taxon>
    </lineage>
</organism>
<dbReference type="SUPFAM" id="SSF53098">
    <property type="entry name" value="Ribonuclease H-like"/>
    <property type="match status" value="1"/>
</dbReference>
<reference evidence="1" key="1">
    <citation type="submission" date="2022-08" db="EMBL/GenBank/DDBJ databases">
        <authorList>
            <person name="Kallberg Y."/>
            <person name="Tangrot J."/>
            <person name="Rosling A."/>
        </authorList>
    </citation>
    <scope>NUCLEOTIDE SEQUENCE</scope>
    <source>
        <strain evidence="1">Wild A</strain>
    </source>
</reference>
<sequence>RAFLLKESLDEIIILERDLKEFTISSEEWELIKQLCCVLEIFNKATKHMSQSQYITLSSSIPIYNVLLDHLEKLLDVKSNNYCHYSEIRTAVKKGYEKLKKYYIKTDKSYVYPVAT</sequence>
<keyword evidence="2" id="KW-1185">Reference proteome</keyword>
<proteinExistence type="predicted"/>
<evidence type="ECO:0000313" key="1">
    <source>
        <dbReference type="EMBL" id="CAI2200967.1"/>
    </source>
</evidence>
<comment type="caution">
    <text evidence="1">The sequence shown here is derived from an EMBL/GenBank/DDBJ whole genome shotgun (WGS) entry which is preliminary data.</text>
</comment>
<name>A0A9W4TCW2_9GLOM</name>
<dbReference type="EMBL" id="CAMKVN010026036">
    <property type="protein sequence ID" value="CAI2200967.1"/>
    <property type="molecule type" value="Genomic_DNA"/>
</dbReference>
<dbReference type="AlphaFoldDB" id="A0A9W4TCW2"/>
<feature type="non-terminal residue" evidence="1">
    <location>
        <position position="1"/>
    </location>
</feature>
<dbReference type="Proteomes" id="UP001153678">
    <property type="component" value="Unassembled WGS sequence"/>
</dbReference>
<dbReference type="OrthoDB" id="2442634at2759"/>
<feature type="non-terminal residue" evidence="1">
    <location>
        <position position="116"/>
    </location>
</feature>
<dbReference type="InterPro" id="IPR012337">
    <property type="entry name" value="RNaseH-like_sf"/>
</dbReference>
<gene>
    <name evidence="1" type="ORF">FWILDA_LOCUS19831</name>
</gene>
<evidence type="ECO:0000313" key="2">
    <source>
        <dbReference type="Proteomes" id="UP001153678"/>
    </source>
</evidence>
<accession>A0A9W4TCW2</accession>
<protein>
    <submittedName>
        <fullName evidence="1">5186_t:CDS:1</fullName>
    </submittedName>
</protein>